<comment type="caution">
    <text evidence="14">The sequence shown here is derived from an EMBL/GenBank/DDBJ whole genome shotgun (WGS) entry which is preliminary data.</text>
</comment>
<keyword evidence="11 13" id="KW-0472">Membrane</keyword>
<dbReference type="InterPro" id="IPR050222">
    <property type="entry name" value="MATE_MdtK"/>
</dbReference>
<feature type="transmembrane region" description="Helical" evidence="13">
    <location>
        <begin position="173"/>
        <end position="194"/>
    </location>
</feature>
<dbReference type="AlphaFoldDB" id="A0A923LT21"/>
<keyword evidence="5" id="KW-0813">Transport</keyword>
<dbReference type="CDD" id="cd13144">
    <property type="entry name" value="MATE_like_4"/>
    <property type="match status" value="1"/>
</dbReference>
<dbReference type="Pfam" id="PF01554">
    <property type="entry name" value="MatE"/>
    <property type="match status" value="2"/>
</dbReference>
<evidence type="ECO:0000256" key="7">
    <source>
        <dbReference type="ARBA" id="ARBA00022475"/>
    </source>
</evidence>
<dbReference type="EMBL" id="JACOPL010000003">
    <property type="protein sequence ID" value="MBC5724781.1"/>
    <property type="molecule type" value="Genomic_DNA"/>
</dbReference>
<dbReference type="GO" id="GO:0005886">
    <property type="term" value="C:plasma membrane"/>
    <property type="evidence" value="ECO:0007669"/>
    <property type="project" value="UniProtKB-SubCell"/>
</dbReference>
<keyword evidence="10" id="KW-0406">Ion transport</keyword>
<feature type="transmembrane region" description="Helical" evidence="13">
    <location>
        <begin position="133"/>
        <end position="152"/>
    </location>
</feature>
<evidence type="ECO:0000256" key="3">
    <source>
        <dbReference type="ARBA" id="ARBA00010199"/>
    </source>
</evidence>
<comment type="similarity">
    <text evidence="3">Belongs to the multi antimicrobial extrusion (MATE) (TC 2.A.66.1) family.</text>
</comment>
<dbReference type="PIRSF" id="PIRSF006603">
    <property type="entry name" value="DinF"/>
    <property type="match status" value="1"/>
</dbReference>
<dbReference type="GO" id="GO:0006811">
    <property type="term" value="P:monoatomic ion transport"/>
    <property type="evidence" value="ECO:0007669"/>
    <property type="project" value="UniProtKB-KW"/>
</dbReference>
<evidence type="ECO:0000256" key="10">
    <source>
        <dbReference type="ARBA" id="ARBA00023065"/>
    </source>
</evidence>
<feature type="transmembrane region" description="Helical" evidence="13">
    <location>
        <begin position="320"/>
        <end position="339"/>
    </location>
</feature>
<evidence type="ECO:0000256" key="12">
    <source>
        <dbReference type="ARBA" id="ARBA00031636"/>
    </source>
</evidence>
<sequence>MAGENKMGTMPEGRLIVTMSFPIMLSMLVQALYNIVDSAFVARISEDALTAVSLAFPVQLLMIAVATGAGVGVNALLSRRLGQKKQAEADAVAVNGIFLSICFWLVFAVLGLLFGRDFIALFTDVPAVVDMGAGYVTVVTTASCGVFLLFVAERLMQATGNTVYHMVTQLIGALLNCVLDPILIFGLFGCPALGTTGAALATVLSQITAMSIGFFINVRFNRDVRIHVRGFRPDVRILAEIVRIGLPAALQQSLLSVLTVGLNRILMPFSQTAVGFYGVYYKLQNFLFMPVYGLNNALIPMIGFNYGAKNRRRIERITRYALLLALGIMAAGTLLFEALPVPLLRLFDASDAMLALGVPAIRIISASFCLAGVSVILSGCMQGLGRGSESLIVALLRQLVLLLPAAVLLSHVSLSALWLAFPLAEACGLAAAVLLHRRVCRRLLSGLSE</sequence>
<proteinExistence type="inferred from homology"/>
<keyword evidence="7" id="KW-1003">Cell membrane</keyword>
<keyword evidence="15" id="KW-1185">Reference proteome</keyword>
<gene>
    <name evidence="14" type="ORF">H8S45_04810</name>
</gene>
<evidence type="ECO:0000256" key="5">
    <source>
        <dbReference type="ARBA" id="ARBA00022448"/>
    </source>
</evidence>
<evidence type="ECO:0000256" key="4">
    <source>
        <dbReference type="ARBA" id="ARBA00020268"/>
    </source>
</evidence>
<protein>
    <recommendedName>
        <fullName evidence="4">Probable multidrug resistance protein NorM</fullName>
    </recommendedName>
    <alternativeName>
        <fullName evidence="12">Multidrug-efflux transporter</fullName>
    </alternativeName>
</protein>
<comment type="function">
    <text evidence="1">Multidrug efflux pump.</text>
</comment>
<evidence type="ECO:0000256" key="1">
    <source>
        <dbReference type="ARBA" id="ARBA00003408"/>
    </source>
</evidence>
<feature type="transmembrane region" description="Helical" evidence="13">
    <location>
        <begin position="200"/>
        <end position="220"/>
    </location>
</feature>
<dbReference type="InterPro" id="IPR048279">
    <property type="entry name" value="MdtK-like"/>
</dbReference>
<evidence type="ECO:0000256" key="13">
    <source>
        <dbReference type="SAM" id="Phobius"/>
    </source>
</evidence>
<name>A0A923LT21_9FIRM</name>
<feature type="transmembrane region" description="Helical" evidence="13">
    <location>
        <begin position="56"/>
        <end position="77"/>
    </location>
</feature>
<keyword evidence="9 13" id="KW-1133">Transmembrane helix</keyword>
<evidence type="ECO:0000256" key="9">
    <source>
        <dbReference type="ARBA" id="ARBA00022989"/>
    </source>
</evidence>
<dbReference type="RefSeq" id="WP_186949723.1">
    <property type="nucleotide sequence ID" value="NZ_JACOPL010000003.1"/>
</dbReference>
<dbReference type="PANTHER" id="PTHR43298:SF2">
    <property type="entry name" value="FMN_FAD EXPORTER YEEO-RELATED"/>
    <property type="match status" value="1"/>
</dbReference>
<dbReference type="NCBIfam" id="TIGR00797">
    <property type="entry name" value="matE"/>
    <property type="match status" value="1"/>
</dbReference>
<dbReference type="PANTHER" id="PTHR43298">
    <property type="entry name" value="MULTIDRUG RESISTANCE PROTEIN NORM-RELATED"/>
    <property type="match status" value="1"/>
</dbReference>
<dbReference type="Proteomes" id="UP000606499">
    <property type="component" value="Unassembled WGS sequence"/>
</dbReference>
<accession>A0A923LT21</accession>
<feature type="transmembrane region" description="Helical" evidence="13">
    <location>
        <begin position="15"/>
        <end position="36"/>
    </location>
</feature>
<reference evidence="14" key="1">
    <citation type="submission" date="2020-08" db="EMBL/GenBank/DDBJ databases">
        <title>Genome public.</title>
        <authorList>
            <person name="Liu C."/>
            <person name="Sun Q."/>
        </authorList>
    </citation>
    <scope>NUCLEOTIDE SEQUENCE</scope>
    <source>
        <strain evidence="14">NSJ-28</strain>
    </source>
</reference>
<feature type="transmembrane region" description="Helical" evidence="13">
    <location>
        <begin position="359"/>
        <end position="379"/>
    </location>
</feature>
<evidence type="ECO:0000256" key="11">
    <source>
        <dbReference type="ARBA" id="ARBA00023136"/>
    </source>
</evidence>
<evidence type="ECO:0000256" key="8">
    <source>
        <dbReference type="ARBA" id="ARBA00022692"/>
    </source>
</evidence>
<feature type="transmembrane region" description="Helical" evidence="13">
    <location>
        <begin position="416"/>
        <end position="435"/>
    </location>
</feature>
<evidence type="ECO:0000256" key="6">
    <source>
        <dbReference type="ARBA" id="ARBA00022449"/>
    </source>
</evidence>
<feature type="transmembrane region" description="Helical" evidence="13">
    <location>
        <begin position="89"/>
        <end position="113"/>
    </location>
</feature>
<comment type="subcellular location">
    <subcellularLocation>
        <location evidence="2">Cell membrane</location>
        <topology evidence="2">Multi-pass membrane protein</topology>
    </subcellularLocation>
</comment>
<dbReference type="InterPro" id="IPR002528">
    <property type="entry name" value="MATE_fam"/>
</dbReference>
<feature type="transmembrane region" description="Helical" evidence="13">
    <location>
        <begin position="286"/>
        <end position="308"/>
    </location>
</feature>
<organism evidence="14 15">
    <name type="scientific">Agathobaculum faecis</name>
    <dbReference type="NCBI Taxonomy" id="2763013"/>
    <lineage>
        <taxon>Bacteria</taxon>
        <taxon>Bacillati</taxon>
        <taxon>Bacillota</taxon>
        <taxon>Clostridia</taxon>
        <taxon>Eubacteriales</taxon>
        <taxon>Butyricicoccaceae</taxon>
        <taxon>Agathobaculum</taxon>
    </lineage>
</organism>
<feature type="transmembrane region" description="Helical" evidence="13">
    <location>
        <begin position="391"/>
        <end position="410"/>
    </location>
</feature>
<evidence type="ECO:0000313" key="14">
    <source>
        <dbReference type="EMBL" id="MBC5724781.1"/>
    </source>
</evidence>
<evidence type="ECO:0000256" key="2">
    <source>
        <dbReference type="ARBA" id="ARBA00004651"/>
    </source>
</evidence>
<feature type="transmembrane region" description="Helical" evidence="13">
    <location>
        <begin position="241"/>
        <end position="266"/>
    </location>
</feature>
<evidence type="ECO:0000313" key="15">
    <source>
        <dbReference type="Proteomes" id="UP000606499"/>
    </source>
</evidence>
<dbReference type="GO" id="GO:0042910">
    <property type="term" value="F:xenobiotic transmembrane transporter activity"/>
    <property type="evidence" value="ECO:0007669"/>
    <property type="project" value="InterPro"/>
</dbReference>
<keyword evidence="8 13" id="KW-0812">Transmembrane</keyword>
<dbReference type="GO" id="GO:0015297">
    <property type="term" value="F:antiporter activity"/>
    <property type="evidence" value="ECO:0007669"/>
    <property type="project" value="UniProtKB-KW"/>
</dbReference>
<keyword evidence="6" id="KW-0050">Antiport</keyword>